<dbReference type="EMBL" id="JARJLG010000044">
    <property type="protein sequence ID" value="KAJ7761906.1"/>
    <property type="molecule type" value="Genomic_DNA"/>
</dbReference>
<dbReference type="Proteomes" id="UP001215280">
    <property type="component" value="Unassembled WGS sequence"/>
</dbReference>
<dbReference type="PANTHER" id="PTHR39218">
    <property type="entry name" value="OXIDOREDUCTASE 14 KDA SUBUNIT, PUTATIVE (AFU_ORTHOLOGUE AFUA_1G12110)-RELATED"/>
    <property type="match status" value="1"/>
</dbReference>
<evidence type="ECO:0000313" key="1">
    <source>
        <dbReference type="EMBL" id="KAJ7761906.1"/>
    </source>
</evidence>
<comment type="caution">
    <text evidence="1">The sequence shown here is derived from an EMBL/GenBank/DDBJ whole genome shotgun (WGS) entry which is preliminary data.</text>
</comment>
<gene>
    <name evidence="1" type="ORF">DFH07DRAFT_956934</name>
</gene>
<dbReference type="PANTHER" id="PTHR39218:SF1">
    <property type="entry name" value="OXIDOREDUCTASE 14 KDA SUBUNIT, PUTATIVE (AFU_ORTHOLOGUE AFUA_1G12110)-RELATED"/>
    <property type="match status" value="1"/>
</dbReference>
<sequence length="91" mass="10198">MPLLGHIIGGATFGLAARFWQLGILKRPMMDNPSGHVACMAFFGGAGYYWWQATVYMNGVLVEKEAELRVRRQLRQAASEKLLEQELNQAS</sequence>
<dbReference type="AlphaFoldDB" id="A0AAD7JED4"/>
<name>A0AAD7JED4_9AGAR</name>
<evidence type="ECO:0000313" key="2">
    <source>
        <dbReference type="Proteomes" id="UP001215280"/>
    </source>
</evidence>
<accession>A0AAD7JED4</accession>
<reference evidence="1" key="1">
    <citation type="submission" date="2023-03" db="EMBL/GenBank/DDBJ databases">
        <title>Massive genome expansion in bonnet fungi (Mycena s.s.) driven by repeated elements and novel gene families across ecological guilds.</title>
        <authorList>
            <consortium name="Lawrence Berkeley National Laboratory"/>
            <person name="Harder C.B."/>
            <person name="Miyauchi S."/>
            <person name="Viragh M."/>
            <person name="Kuo A."/>
            <person name="Thoen E."/>
            <person name="Andreopoulos B."/>
            <person name="Lu D."/>
            <person name="Skrede I."/>
            <person name="Drula E."/>
            <person name="Henrissat B."/>
            <person name="Morin E."/>
            <person name="Kohler A."/>
            <person name="Barry K."/>
            <person name="LaButti K."/>
            <person name="Morin E."/>
            <person name="Salamov A."/>
            <person name="Lipzen A."/>
            <person name="Mereny Z."/>
            <person name="Hegedus B."/>
            <person name="Baldrian P."/>
            <person name="Stursova M."/>
            <person name="Weitz H."/>
            <person name="Taylor A."/>
            <person name="Grigoriev I.V."/>
            <person name="Nagy L.G."/>
            <person name="Martin F."/>
            <person name="Kauserud H."/>
        </authorList>
    </citation>
    <scope>NUCLEOTIDE SEQUENCE</scope>
    <source>
        <strain evidence="1">CBHHK188m</strain>
    </source>
</reference>
<keyword evidence="2" id="KW-1185">Reference proteome</keyword>
<proteinExistence type="predicted"/>
<protein>
    <submittedName>
        <fullName evidence="1">Uncharacterized protein</fullName>
    </submittedName>
</protein>
<organism evidence="1 2">
    <name type="scientific">Mycena maculata</name>
    <dbReference type="NCBI Taxonomy" id="230809"/>
    <lineage>
        <taxon>Eukaryota</taxon>
        <taxon>Fungi</taxon>
        <taxon>Dikarya</taxon>
        <taxon>Basidiomycota</taxon>
        <taxon>Agaricomycotina</taxon>
        <taxon>Agaricomycetes</taxon>
        <taxon>Agaricomycetidae</taxon>
        <taxon>Agaricales</taxon>
        <taxon>Marasmiineae</taxon>
        <taxon>Mycenaceae</taxon>
        <taxon>Mycena</taxon>
    </lineage>
</organism>